<feature type="transmembrane region" description="Helical" evidence="1">
    <location>
        <begin position="6"/>
        <end position="25"/>
    </location>
</feature>
<reference evidence="2 3" key="1">
    <citation type="submission" date="2018-03" db="EMBL/GenBank/DDBJ databases">
        <title>The uncultured portion of the human microbiome is neutrally assembled.</title>
        <authorList>
            <person name="Jeraldo P."/>
            <person name="Boardman L."/>
            <person name="White B.A."/>
            <person name="Nelson H."/>
            <person name="Goldenfeld N."/>
            <person name="Chia N."/>
        </authorList>
    </citation>
    <scope>NUCLEOTIDE SEQUENCE [LARGE SCALE GENOMIC DNA]</scope>
    <source>
        <strain evidence="2">CIM:MAG 903</strain>
    </source>
</reference>
<dbReference type="EMBL" id="QAMZ01000056">
    <property type="protein sequence ID" value="PWL51472.1"/>
    <property type="molecule type" value="Genomic_DNA"/>
</dbReference>
<gene>
    <name evidence="2" type="ORF">DBY38_14645</name>
</gene>
<keyword evidence="1" id="KW-0472">Membrane</keyword>
<evidence type="ECO:0000313" key="3">
    <source>
        <dbReference type="Proteomes" id="UP000246114"/>
    </source>
</evidence>
<feature type="transmembrane region" description="Helical" evidence="1">
    <location>
        <begin position="84"/>
        <end position="101"/>
    </location>
</feature>
<dbReference type="Proteomes" id="UP000246114">
    <property type="component" value="Unassembled WGS sequence"/>
</dbReference>
<sequence length="109" mass="12471">MDKFQSGLLVISSATLLIFIIYTLVNEKKSSKWFKWYNQMDSEEQKKYNPIIAVNKLKRVLFLIVLVGISGFLISFYIPAISIVSFALIFIIFLVSIGYLGPRGCKIKK</sequence>
<evidence type="ECO:0000313" key="2">
    <source>
        <dbReference type="EMBL" id="PWL51472.1"/>
    </source>
</evidence>
<protein>
    <recommendedName>
        <fullName evidence="4">DUF3784 domain-containing protein</fullName>
    </recommendedName>
</protein>
<evidence type="ECO:0008006" key="4">
    <source>
        <dbReference type="Google" id="ProtNLM"/>
    </source>
</evidence>
<keyword evidence="1" id="KW-0812">Transmembrane</keyword>
<organism evidence="2 3">
    <name type="scientific">Clostridium cadaveris</name>
    <dbReference type="NCBI Taxonomy" id="1529"/>
    <lineage>
        <taxon>Bacteria</taxon>
        <taxon>Bacillati</taxon>
        <taxon>Bacillota</taxon>
        <taxon>Clostridia</taxon>
        <taxon>Eubacteriales</taxon>
        <taxon>Clostridiaceae</taxon>
        <taxon>Clostridium</taxon>
    </lineage>
</organism>
<keyword evidence="1" id="KW-1133">Transmembrane helix</keyword>
<proteinExistence type="predicted"/>
<comment type="caution">
    <text evidence="2">The sequence shown here is derived from an EMBL/GenBank/DDBJ whole genome shotgun (WGS) entry which is preliminary data.</text>
</comment>
<feature type="transmembrane region" description="Helical" evidence="1">
    <location>
        <begin position="60"/>
        <end position="78"/>
    </location>
</feature>
<dbReference type="AlphaFoldDB" id="A0A316LYT4"/>
<accession>A0A316LYT4</accession>
<evidence type="ECO:0000256" key="1">
    <source>
        <dbReference type="SAM" id="Phobius"/>
    </source>
</evidence>
<name>A0A316LYT4_9CLOT</name>